<dbReference type="CDD" id="cd06974">
    <property type="entry name" value="TerD_like"/>
    <property type="match status" value="1"/>
</dbReference>
<dbReference type="RefSeq" id="WP_086581920.1">
    <property type="nucleotide sequence ID" value="NZ_MUIZ01000001.1"/>
</dbReference>
<dbReference type="Gene3D" id="2.60.60.30">
    <property type="entry name" value="sav2460 like domains"/>
    <property type="match status" value="1"/>
</dbReference>
<dbReference type="AlphaFoldDB" id="A0A252CF62"/>
<dbReference type="Proteomes" id="UP000194606">
    <property type="component" value="Unassembled WGS sequence"/>
</dbReference>
<sequence length="191" mass="20954">MTVSLVKGQRTDLTKTNAGLTHLHIGLGWDANAMDGAAFDLDAQAFLLNTEGKVRTDEDFIFYNHKASENNAVVAGEDNRTGAGDGDDEYLKVDLSKVPDDITKIDFTVTIDQYEERRQNFGMVNNAFIRIVNDDTNEELMRYDLTEDASIETAMVMGELYRAGSEWKFVPVGAGYQGGLAALAVGFGVNI</sequence>
<feature type="domain" description="TerD" evidence="2">
    <location>
        <begin position="1"/>
        <end position="185"/>
    </location>
</feature>
<evidence type="ECO:0000256" key="1">
    <source>
        <dbReference type="ARBA" id="ARBA00008775"/>
    </source>
</evidence>
<dbReference type="Pfam" id="PF02342">
    <property type="entry name" value="TerD"/>
    <property type="match status" value="1"/>
</dbReference>
<reference evidence="3 4" key="1">
    <citation type="submission" date="2017-02" db="EMBL/GenBank/DDBJ databases">
        <authorList>
            <person name="Peterson S.W."/>
        </authorList>
    </citation>
    <scope>NUCLEOTIDE SEQUENCE [LARGE SCALE GENOMIC DNA]</scope>
    <source>
        <strain evidence="3">159469</strain>
    </source>
</reference>
<name>A0A252CF62_9LACT</name>
<evidence type="ECO:0000313" key="3">
    <source>
        <dbReference type="EMBL" id="OUK05194.1"/>
    </source>
</evidence>
<dbReference type="InterPro" id="IPR003325">
    <property type="entry name" value="TerD"/>
</dbReference>
<protein>
    <submittedName>
        <fullName evidence="3">Chemical-damaging agent resistance protein C</fullName>
    </submittedName>
</protein>
<dbReference type="EMBL" id="MUIZ01000001">
    <property type="protein sequence ID" value="OUK05194.1"/>
    <property type="molecule type" value="Genomic_DNA"/>
</dbReference>
<comment type="similarity">
    <text evidence="1">Belongs to the CAPAB/TerDEXZ family.</text>
</comment>
<dbReference type="InterPro" id="IPR051324">
    <property type="entry name" value="Stress/Tellurium_Resist"/>
</dbReference>
<evidence type="ECO:0000259" key="2">
    <source>
        <dbReference type="Pfam" id="PF02342"/>
    </source>
</evidence>
<gene>
    <name evidence="3" type="ORF">BZZ03_00295</name>
</gene>
<dbReference type="PANTHER" id="PTHR32097">
    <property type="entry name" value="CAMP-BINDING PROTEIN 1-RELATED"/>
    <property type="match status" value="1"/>
</dbReference>
<dbReference type="PANTHER" id="PTHR32097:SF4">
    <property type="entry name" value="GENERAL STRESS PROTEIN 16U"/>
    <property type="match status" value="1"/>
</dbReference>
<evidence type="ECO:0000313" key="4">
    <source>
        <dbReference type="Proteomes" id="UP000194606"/>
    </source>
</evidence>
<accession>A0A252CF62</accession>
<comment type="caution">
    <text evidence="3">The sequence shown here is derived from an EMBL/GenBank/DDBJ whole genome shotgun (WGS) entry which is preliminary data.</text>
</comment>
<proteinExistence type="inferred from homology"/>
<organism evidence="3 4">
    <name type="scientific">Lactococcus petauri</name>
    <dbReference type="NCBI Taxonomy" id="1940789"/>
    <lineage>
        <taxon>Bacteria</taxon>
        <taxon>Bacillati</taxon>
        <taxon>Bacillota</taxon>
        <taxon>Bacilli</taxon>
        <taxon>Lactobacillales</taxon>
        <taxon>Streptococcaceae</taxon>
        <taxon>Lactococcus</taxon>
    </lineage>
</organism>